<evidence type="ECO:0000313" key="1">
    <source>
        <dbReference type="EMBL" id="KKK82243.1"/>
    </source>
</evidence>
<dbReference type="AlphaFoldDB" id="A0A0F8YLI4"/>
<reference evidence="1" key="1">
    <citation type="journal article" date="2015" name="Nature">
        <title>Complex archaea that bridge the gap between prokaryotes and eukaryotes.</title>
        <authorList>
            <person name="Spang A."/>
            <person name="Saw J.H."/>
            <person name="Jorgensen S.L."/>
            <person name="Zaremba-Niedzwiedzka K."/>
            <person name="Martijn J."/>
            <person name="Lind A.E."/>
            <person name="van Eijk R."/>
            <person name="Schleper C."/>
            <person name="Guy L."/>
            <person name="Ettema T.J."/>
        </authorList>
    </citation>
    <scope>NUCLEOTIDE SEQUENCE</scope>
</reference>
<gene>
    <name evidence="1" type="ORF">LCGC14_2805350</name>
</gene>
<organism evidence="1">
    <name type="scientific">marine sediment metagenome</name>
    <dbReference type="NCBI Taxonomy" id="412755"/>
    <lineage>
        <taxon>unclassified sequences</taxon>
        <taxon>metagenomes</taxon>
        <taxon>ecological metagenomes</taxon>
    </lineage>
</organism>
<name>A0A0F8YLI4_9ZZZZ</name>
<proteinExistence type="predicted"/>
<comment type="caution">
    <text evidence="1">The sequence shown here is derived from an EMBL/GenBank/DDBJ whole genome shotgun (WGS) entry which is preliminary data.</text>
</comment>
<dbReference type="EMBL" id="LAZR01052762">
    <property type="protein sequence ID" value="KKK82243.1"/>
    <property type="molecule type" value="Genomic_DNA"/>
</dbReference>
<accession>A0A0F8YLI4</accession>
<sequence length="115" mass="13260">MEKKKLEAELVDDWYTDEPWTTNGSKAVFVQYKKYSKLIINCSGGTEAKANAIRTAVCVNACKDIPTAVLENHRKWMESLCWAIEILEANMGDWNEETQDRIQRISKLLAPMYEE</sequence>
<protein>
    <submittedName>
        <fullName evidence="1">Uncharacterized protein</fullName>
    </submittedName>
</protein>